<keyword evidence="2" id="KW-1185">Reference proteome</keyword>
<organism evidence="2 3">
    <name type="scientific">Ditylenchus dipsaci</name>
    <dbReference type="NCBI Taxonomy" id="166011"/>
    <lineage>
        <taxon>Eukaryota</taxon>
        <taxon>Metazoa</taxon>
        <taxon>Ecdysozoa</taxon>
        <taxon>Nematoda</taxon>
        <taxon>Chromadorea</taxon>
        <taxon>Rhabditida</taxon>
        <taxon>Tylenchina</taxon>
        <taxon>Tylenchomorpha</taxon>
        <taxon>Sphaerularioidea</taxon>
        <taxon>Anguinidae</taxon>
        <taxon>Anguininae</taxon>
        <taxon>Ditylenchus</taxon>
    </lineage>
</organism>
<feature type="region of interest" description="Disordered" evidence="1">
    <location>
        <begin position="119"/>
        <end position="139"/>
    </location>
</feature>
<feature type="compositionally biased region" description="Basic residues" evidence="1">
    <location>
        <begin position="470"/>
        <end position="482"/>
    </location>
</feature>
<feature type="region of interest" description="Disordered" evidence="1">
    <location>
        <begin position="288"/>
        <end position="315"/>
    </location>
</feature>
<proteinExistence type="predicted"/>
<evidence type="ECO:0000313" key="2">
    <source>
        <dbReference type="Proteomes" id="UP000887574"/>
    </source>
</evidence>
<protein>
    <submittedName>
        <fullName evidence="3">Uncharacterized protein</fullName>
    </submittedName>
</protein>
<feature type="compositionally biased region" description="Polar residues" evidence="1">
    <location>
        <begin position="529"/>
        <end position="543"/>
    </location>
</feature>
<evidence type="ECO:0000313" key="3">
    <source>
        <dbReference type="WBParaSite" id="jg20042"/>
    </source>
</evidence>
<feature type="compositionally biased region" description="Low complexity" evidence="1">
    <location>
        <begin position="288"/>
        <end position="306"/>
    </location>
</feature>
<feature type="region of interest" description="Disordered" evidence="1">
    <location>
        <begin position="170"/>
        <end position="194"/>
    </location>
</feature>
<name>A0A915DHR7_9BILA</name>
<feature type="region of interest" description="Disordered" evidence="1">
    <location>
        <begin position="1"/>
        <end position="26"/>
    </location>
</feature>
<accession>A0A915DHR7</accession>
<feature type="compositionally biased region" description="Polar residues" evidence="1">
    <location>
        <begin position="1227"/>
        <end position="1241"/>
    </location>
</feature>
<feature type="region of interest" description="Disordered" evidence="1">
    <location>
        <begin position="450"/>
        <end position="585"/>
    </location>
</feature>
<feature type="compositionally biased region" description="Low complexity" evidence="1">
    <location>
        <begin position="88"/>
        <end position="98"/>
    </location>
</feature>
<feature type="compositionally biased region" description="Basic and acidic residues" evidence="1">
    <location>
        <begin position="510"/>
        <end position="528"/>
    </location>
</feature>
<feature type="compositionally biased region" description="Polar residues" evidence="1">
    <location>
        <begin position="51"/>
        <end position="63"/>
    </location>
</feature>
<feature type="region of interest" description="Disordered" evidence="1">
    <location>
        <begin position="1209"/>
        <end position="1242"/>
    </location>
</feature>
<feature type="region of interest" description="Disordered" evidence="1">
    <location>
        <begin position="45"/>
        <end position="98"/>
    </location>
</feature>
<dbReference type="Proteomes" id="UP000887574">
    <property type="component" value="Unplaced"/>
</dbReference>
<feature type="compositionally biased region" description="Polar residues" evidence="1">
    <location>
        <begin position="119"/>
        <end position="136"/>
    </location>
</feature>
<sequence>MTAARRRRLSNSVGVEPSTCGTSWGSVRWNRPLSGGTYRDLRSSRLASALESTPSSYSASPAHSRTPEQRRSVPSPPSHRYLGVNNPTTTTGASSSTACSRYGSAAKAAANKIELSSQLPTSRESLMSRTSRTSALTEPRAGTAVSYLSKRTPARVPALVDVRQNLRPVKKDTDVYQGKSSGSAGSSRNAASFLSPVSQRTSKFAQYFSPPPTFTSGGTPQTPSSVRSPTTMAITNARNPSVQNRVIPKSERPWRQRLADNARIRNSHLDGLTSPIEDSSSRLLAARSCRRPSIGSSSHATSSLHSPPKDTPEQQLHHQLAALRNIVTEDKNKVRTADGALITPRGMSTFSTIGSMPSTVRFRSSGMHGGSSSYHPSLTVSTNSNFPHVMSRSYSPIRSSNGFLSSADSTASAALLRYEQSKEKRPDPAPKVTAIITPDKAPLAMSESITDVRLDTNQTAPAEVEQKTGERRRRSKSSRRQKSSLVSAQSSNSSSETEEKQQRPRPARKSSKEPKKGVDELKEAKPSEKTSNNIASADTTLGPNTAKMVAADNTTTPKAILSRTPSGEAKKKPVTPLAKRKKKAVDAEVKKEADVIIAAHLPVNKPVEPAPTAKPVEEDDESKYNAVAKFKPASSLPKPIATRVKKPVPVVVEAPVPGSWDLENERYISQNKHLIRKPVTTKVEVVCKELQLEKLPVKSIRMLPVVKRKALLSKQLQLNSSLTSNKSEDERKQNAAIVLKPKSEPKALKIIKSIAKPKKLATALAIVNKEFTNKKRLRLGIEKVMRLRDRQPTFEVPQPKNATAAMILTILFREQQRAASVTILSTAITDVNWSRIENYFKITTPIQAKKTKERDAVASILNKENLAVQPGVVIKKGKGPAFIKNSHIPCSTTYTAGAPIVLPDKSLLEEYVQRKRNELENLHTSDEFLSTESSRRDSPNLIFPAEQPSKLVQVVVKEPAATRPAGKTKAAEGTNPAIASANAQMVQISPYNNAADNRAGKAPTARNMGAPLANNNQATAPNFMLRRQLKKPQELVQPANVFDTPKSLFEERMQNQAHQPDGHQPETPVDLALWLVFAEDRLEKSLPTWHTTSQWPWTMDANRPQVLTQAIVVPWTQPLGTGPNDRPGEEAIDYLDHIFEDLRNECDKDGYPYKDNEKIEADQKLLHLLHGSEESANRNPVPKTNAESNWPKNVNEKTTATKVLNKPSGIASRQPAQPQNQQLKQNVSLKTGQRKSFSNNGDVEVSETVLLPSKNTSDRLDFTRKWLVDDIKSWADLPSKKPDLIVGSVEQVGLLFIWLTL</sequence>
<feature type="compositionally biased region" description="Low complexity" evidence="1">
    <location>
        <begin position="214"/>
        <end position="225"/>
    </location>
</feature>
<feature type="compositionally biased region" description="Low complexity" evidence="1">
    <location>
        <begin position="483"/>
        <end position="495"/>
    </location>
</feature>
<feature type="compositionally biased region" description="Polar residues" evidence="1">
    <location>
        <begin position="1185"/>
        <end position="1196"/>
    </location>
</feature>
<feature type="compositionally biased region" description="Low complexity" evidence="1">
    <location>
        <begin position="178"/>
        <end position="192"/>
    </location>
</feature>
<feature type="compositionally biased region" description="Polar residues" evidence="1">
    <location>
        <begin position="226"/>
        <end position="244"/>
    </location>
</feature>
<dbReference type="WBParaSite" id="jg20042">
    <property type="protein sequence ID" value="jg20042"/>
    <property type="gene ID" value="jg20042"/>
</dbReference>
<reference evidence="3" key="1">
    <citation type="submission" date="2022-11" db="UniProtKB">
        <authorList>
            <consortium name="WormBaseParasite"/>
        </authorList>
    </citation>
    <scope>IDENTIFICATION</scope>
</reference>
<feature type="compositionally biased region" description="Low complexity" evidence="1">
    <location>
        <begin position="1214"/>
        <end position="1226"/>
    </location>
</feature>
<feature type="region of interest" description="Disordered" evidence="1">
    <location>
        <begin position="1172"/>
        <end position="1196"/>
    </location>
</feature>
<feature type="region of interest" description="Disordered" evidence="1">
    <location>
        <begin position="420"/>
        <end position="439"/>
    </location>
</feature>
<feature type="region of interest" description="Disordered" evidence="1">
    <location>
        <begin position="206"/>
        <end position="255"/>
    </location>
</feature>
<evidence type="ECO:0000256" key="1">
    <source>
        <dbReference type="SAM" id="MobiDB-lite"/>
    </source>
</evidence>